<evidence type="ECO:0008006" key="5">
    <source>
        <dbReference type="Google" id="ProtNLM"/>
    </source>
</evidence>
<keyword evidence="1" id="KW-1133">Transmembrane helix</keyword>
<keyword evidence="2" id="KW-0732">Signal</keyword>
<feature type="transmembrane region" description="Helical" evidence="1">
    <location>
        <begin position="542"/>
        <end position="569"/>
    </location>
</feature>
<feature type="chain" id="PRO_5042262527" description="TRP C-terminal domain-containing protein" evidence="2">
    <location>
        <begin position="29"/>
        <end position="840"/>
    </location>
</feature>
<protein>
    <recommendedName>
        <fullName evidence="5">TRP C-terminal domain-containing protein</fullName>
    </recommendedName>
</protein>
<evidence type="ECO:0000313" key="3">
    <source>
        <dbReference type="EMBL" id="KAK3682404.1"/>
    </source>
</evidence>
<comment type="caution">
    <text evidence="3">The sequence shown here is derived from an EMBL/GenBank/DDBJ whole genome shotgun (WGS) entry which is preliminary data.</text>
</comment>
<feature type="signal peptide" evidence="2">
    <location>
        <begin position="1"/>
        <end position="28"/>
    </location>
</feature>
<keyword evidence="4" id="KW-1185">Reference proteome</keyword>
<keyword evidence="1" id="KW-0472">Membrane</keyword>
<reference evidence="3" key="1">
    <citation type="journal article" date="2023" name="Mol. Phylogenet. Evol.">
        <title>Genome-scale phylogeny and comparative genomics of the fungal order Sordariales.</title>
        <authorList>
            <person name="Hensen N."/>
            <person name="Bonometti L."/>
            <person name="Westerberg I."/>
            <person name="Brannstrom I.O."/>
            <person name="Guillou S."/>
            <person name="Cros-Aarteil S."/>
            <person name="Calhoun S."/>
            <person name="Haridas S."/>
            <person name="Kuo A."/>
            <person name="Mondo S."/>
            <person name="Pangilinan J."/>
            <person name="Riley R."/>
            <person name="LaButti K."/>
            <person name="Andreopoulos B."/>
            <person name="Lipzen A."/>
            <person name="Chen C."/>
            <person name="Yan M."/>
            <person name="Daum C."/>
            <person name="Ng V."/>
            <person name="Clum A."/>
            <person name="Steindorff A."/>
            <person name="Ohm R.A."/>
            <person name="Martin F."/>
            <person name="Silar P."/>
            <person name="Natvig D.O."/>
            <person name="Lalanne C."/>
            <person name="Gautier V."/>
            <person name="Ament-Velasquez S.L."/>
            <person name="Kruys A."/>
            <person name="Hutchinson M.I."/>
            <person name="Powell A.J."/>
            <person name="Barry K."/>
            <person name="Miller A.N."/>
            <person name="Grigoriev I.V."/>
            <person name="Debuchy R."/>
            <person name="Gladieux P."/>
            <person name="Hiltunen Thoren M."/>
            <person name="Johannesson H."/>
        </authorList>
    </citation>
    <scope>NUCLEOTIDE SEQUENCE</scope>
    <source>
        <strain evidence="3">CBS 314.62</strain>
    </source>
</reference>
<accession>A0AAE0X0N7</accession>
<reference evidence="3" key="2">
    <citation type="submission" date="2023-06" db="EMBL/GenBank/DDBJ databases">
        <authorList>
            <consortium name="Lawrence Berkeley National Laboratory"/>
            <person name="Haridas S."/>
            <person name="Hensen N."/>
            <person name="Bonometti L."/>
            <person name="Westerberg I."/>
            <person name="Brannstrom I.O."/>
            <person name="Guillou S."/>
            <person name="Cros-Aarteil S."/>
            <person name="Calhoun S."/>
            <person name="Kuo A."/>
            <person name="Mondo S."/>
            <person name="Pangilinan J."/>
            <person name="Riley R."/>
            <person name="Labutti K."/>
            <person name="Andreopoulos B."/>
            <person name="Lipzen A."/>
            <person name="Chen C."/>
            <person name="Yanf M."/>
            <person name="Daum C."/>
            <person name="Ng V."/>
            <person name="Clum A."/>
            <person name="Steindorff A."/>
            <person name="Ohm R."/>
            <person name="Martin F."/>
            <person name="Silar P."/>
            <person name="Natvig D."/>
            <person name="Lalanne C."/>
            <person name="Gautier V."/>
            <person name="Ament-Velasquez S.L."/>
            <person name="Kruys A."/>
            <person name="Hutchinson M.I."/>
            <person name="Powell A.J."/>
            <person name="Barry K."/>
            <person name="Miller A.N."/>
            <person name="Grigoriev I.V."/>
            <person name="Debuchy R."/>
            <person name="Gladieux P."/>
            <person name="Thoren M.H."/>
            <person name="Johannesson H."/>
        </authorList>
    </citation>
    <scope>NUCLEOTIDE SEQUENCE</scope>
    <source>
        <strain evidence="3">CBS 314.62</strain>
    </source>
</reference>
<name>A0AAE0X0N7_9PEZI</name>
<evidence type="ECO:0000256" key="1">
    <source>
        <dbReference type="SAM" id="Phobius"/>
    </source>
</evidence>
<proteinExistence type="predicted"/>
<dbReference type="AlphaFoldDB" id="A0AAE0X0N7"/>
<feature type="transmembrane region" description="Helical" evidence="1">
    <location>
        <begin position="780"/>
        <end position="798"/>
    </location>
</feature>
<dbReference type="Proteomes" id="UP001270362">
    <property type="component" value="Unassembled WGS sequence"/>
</dbReference>
<sequence>MSPRCRLSIGLTLIQVFAGLLLLLHVHAFDGRFSNKTYSASLYELAAVRDTYPDGLPGLPYCGQYTASCPTAYNSCCTAAKCSLTFFGACMQTATLIDMACALGNGSCVDARYGCLSSYYYGGDMTAETLESLVEPYLNLPSCMARDCYAYYQTWNDSVLDWYSSAWLNTSTYPWLIDQYSERSIHLERTDVCGSAYKNACSGTCAGSKSETAELLLWLNNTCTGSASFERLLPQNWTETVAANCVKDDTSVKGPDSVVDFPSCIDPACGDGIRLSANKSSEFYCVLDPQTGRYATGSLSVVHFPDFCRTLSYPSTCNSSCTLAFDRRDWLTYLNSTCAATAGAAWTGLPSNWTDLLSIQVSDLRPRQSVVRSTSYWDTILCPSPESSLGVFAAVNVAMLLLTPILGRRTVVSKLTVGLLGKPHSQGWMFMGPVMAALQSAANAGNIALIKATPGYEDTDWKTLMMLWYTRPRLAWLVVFLIQFQVDEAMYFSCAATTLTTEIILQILGSYVMGTVASHARVQKFYTNALAVAAVPRGKDAMLMYVGAIFWLVVVFFTLLAVGTSVLNVSTQIFQIGRLINLDAFRRVEINLEEFERTSGYLSQNGYRQAAGVYEEMMEHMSSQMTGILSAEKSLEQLTQLAKGPERQYRLALARLNGDPKAAGDVDAAAGIVRDMAQKQLLALEPTLAQAAARRSIAEAAYRDAVMRRRALKNRTQQPGGTPTDREDLRIMKNGWKVVIDRWADAEGLLINIKAKWQARTALLSSREWSESIRRKLKRIVIQTSLGMFASWGSQWLFWVGFVRLYVPDAYCPPKLTYLALTWISVSILGRIGAPLGASV</sequence>
<organism evidence="3 4">
    <name type="scientific">Podospora appendiculata</name>
    <dbReference type="NCBI Taxonomy" id="314037"/>
    <lineage>
        <taxon>Eukaryota</taxon>
        <taxon>Fungi</taxon>
        <taxon>Dikarya</taxon>
        <taxon>Ascomycota</taxon>
        <taxon>Pezizomycotina</taxon>
        <taxon>Sordariomycetes</taxon>
        <taxon>Sordariomycetidae</taxon>
        <taxon>Sordariales</taxon>
        <taxon>Podosporaceae</taxon>
        <taxon>Podospora</taxon>
    </lineage>
</organism>
<evidence type="ECO:0000256" key="2">
    <source>
        <dbReference type="SAM" id="SignalP"/>
    </source>
</evidence>
<dbReference type="EMBL" id="JAULSO010000005">
    <property type="protein sequence ID" value="KAK3682404.1"/>
    <property type="molecule type" value="Genomic_DNA"/>
</dbReference>
<gene>
    <name evidence="3" type="ORF">B0T22DRAFT_539483</name>
</gene>
<evidence type="ECO:0000313" key="4">
    <source>
        <dbReference type="Proteomes" id="UP001270362"/>
    </source>
</evidence>
<feature type="transmembrane region" description="Helical" evidence="1">
    <location>
        <begin position="818"/>
        <end position="838"/>
    </location>
</feature>
<keyword evidence="1" id="KW-0812">Transmembrane</keyword>